<comment type="caution">
    <text evidence="7">The sequence shown here is derived from an EMBL/GenBank/DDBJ whole genome shotgun (WGS) entry which is preliminary data.</text>
</comment>
<evidence type="ECO:0000256" key="6">
    <source>
        <dbReference type="ARBA" id="ARBA00029455"/>
    </source>
</evidence>
<evidence type="ECO:0000256" key="4">
    <source>
        <dbReference type="ARBA" id="ARBA00023242"/>
    </source>
</evidence>
<evidence type="ECO:0000256" key="5">
    <source>
        <dbReference type="ARBA" id="ARBA00023274"/>
    </source>
</evidence>
<dbReference type="GO" id="GO:0005732">
    <property type="term" value="C:sno(s)RNA-containing ribonucleoprotein complex"/>
    <property type="evidence" value="ECO:0007669"/>
    <property type="project" value="InterPro"/>
</dbReference>
<dbReference type="Proteomes" id="UP001408789">
    <property type="component" value="Unassembled WGS sequence"/>
</dbReference>
<evidence type="ECO:0000313" key="7">
    <source>
        <dbReference type="EMBL" id="KAK9069264.1"/>
    </source>
</evidence>
<dbReference type="GO" id="GO:0006364">
    <property type="term" value="P:rRNA processing"/>
    <property type="evidence" value="ECO:0007669"/>
    <property type="project" value="UniProtKB-KW"/>
</dbReference>
<reference evidence="7 8" key="1">
    <citation type="submission" date="2024-04" db="EMBL/GenBank/DDBJ databases">
        <title>The reference genome of an endangered Asteraceae, Deinandra increscens subsp. villosa, native to the Central Coast of California.</title>
        <authorList>
            <person name="Guilliams M."/>
            <person name="Hasenstab-Lehman K."/>
            <person name="Meyer R."/>
            <person name="Mcevoy S."/>
        </authorList>
    </citation>
    <scope>NUCLEOTIDE SEQUENCE [LARGE SCALE GENOMIC DNA]</scope>
    <source>
        <tissue evidence="7">Leaf</tissue>
    </source>
</reference>
<evidence type="ECO:0000256" key="3">
    <source>
        <dbReference type="ARBA" id="ARBA00022552"/>
    </source>
</evidence>
<proteinExistence type="inferred from homology"/>
<dbReference type="AlphaFoldDB" id="A0AAP0DDI8"/>
<dbReference type="GO" id="GO:0034457">
    <property type="term" value="C:Mpp10 complex"/>
    <property type="evidence" value="ECO:0007669"/>
    <property type="project" value="InterPro"/>
</dbReference>
<evidence type="ECO:0000256" key="2">
    <source>
        <dbReference type="ARBA" id="ARBA00022517"/>
    </source>
</evidence>
<gene>
    <name evidence="7" type="ORF">SSX86_013380</name>
</gene>
<comment type="similarity">
    <text evidence="6">Belongs to the MPP10 family.</text>
</comment>
<evidence type="ECO:0000256" key="1">
    <source>
        <dbReference type="ARBA" id="ARBA00004604"/>
    </source>
</evidence>
<protein>
    <submittedName>
        <fullName evidence="7">Uncharacterized protein</fullName>
    </submittedName>
</protein>
<organism evidence="7 8">
    <name type="scientific">Deinandra increscens subsp. villosa</name>
    <dbReference type="NCBI Taxonomy" id="3103831"/>
    <lineage>
        <taxon>Eukaryota</taxon>
        <taxon>Viridiplantae</taxon>
        <taxon>Streptophyta</taxon>
        <taxon>Embryophyta</taxon>
        <taxon>Tracheophyta</taxon>
        <taxon>Spermatophyta</taxon>
        <taxon>Magnoliopsida</taxon>
        <taxon>eudicotyledons</taxon>
        <taxon>Gunneridae</taxon>
        <taxon>Pentapetalae</taxon>
        <taxon>asterids</taxon>
        <taxon>campanulids</taxon>
        <taxon>Asterales</taxon>
        <taxon>Asteraceae</taxon>
        <taxon>Asteroideae</taxon>
        <taxon>Heliantheae alliance</taxon>
        <taxon>Madieae</taxon>
        <taxon>Madiinae</taxon>
        <taxon>Deinandra</taxon>
    </lineage>
</organism>
<accession>A0AAP0DDI8</accession>
<dbReference type="PANTHER" id="PTHR17039:SF0">
    <property type="entry name" value="U3 SMALL NUCLEOLAR RIBONUCLEOPROTEIN PROTEIN MPP10"/>
    <property type="match status" value="1"/>
</dbReference>
<dbReference type="InterPro" id="IPR012173">
    <property type="entry name" value="Mpp10"/>
</dbReference>
<dbReference type="GO" id="GO:0032040">
    <property type="term" value="C:small-subunit processome"/>
    <property type="evidence" value="ECO:0007669"/>
    <property type="project" value="TreeGrafter"/>
</dbReference>
<dbReference type="PANTHER" id="PTHR17039">
    <property type="entry name" value="U3 SMALL NUCLEOLAR RIBONUCLEOPROTEIN PROTEIN MPP10"/>
    <property type="match status" value="1"/>
</dbReference>
<keyword evidence="5" id="KW-0687">Ribonucleoprotein</keyword>
<comment type="subcellular location">
    <subcellularLocation>
        <location evidence="1">Nucleus</location>
        <location evidence="1">Nucleolus</location>
    </subcellularLocation>
</comment>
<dbReference type="EMBL" id="JBCNJP010000014">
    <property type="protein sequence ID" value="KAK9069264.1"/>
    <property type="molecule type" value="Genomic_DNA"/>
</dbReference>
<keyword evidence="3" id="KW-0698">rRNA processing</keyword>
<name>A0AAP0DDI8_9ASTR</name>
<sequence length="104" mass="12020">MYLTPSPELVNLTPSPELANVARTASEHLFALLKPYTPKSPFDRLLVDDKFDAKQIWQQIDIQSQPLMSAIRCQVNKFEKDPKELKSIFKKAVNLSKRNEVSWF</sequence>
<keyword evidence="8" id="KW-1185">Reference proteome</keyword>
<evidence type="ECO:0000313" key="8">
    <source>
        <dbReference type="Proteomes" id="UP001408789"/>
    </source>
</evidence>
<keyword evidence="2" id="KW-0690">Ribosome biogenesis</keyword>
<keyword evidence="4" id="KW-0539">Nucleus</keyword>